<reference evidence="1 2" key="1">
    <citation type="submission" date="2019-05" db="EMBL/GenBank/DDBJ databases">
        <title>Another draft genome of Portunus trituberculatus and its Hox gene families provides insights of decapod evolution.</title>
        <authorList>
            <person name="Jeong J.-H."/>
            <person name="Song I."/>
            <person name="Kim S."/>
            <person name="Choi T."/>
            <person name="Kim D."/>
            <person name="Ryu S."/>
            <person name="Kim W."/>
        </authorList>
    </citation>
    <scope>NUCLEOTIDE SEQUENCE [LARGE SCALE GENOMIC DNA]</scope>
    <source>
        <tissue evidence="1">Muscle</tissue>
    </source>
</reference>
<proteinExistence type="predicted"/>
<gene>
    <name evidence="1" type="ORF">E2C01_023722</name>
</gene>
<dbReference type="Proteomes" id="UP000324222">
    <property type="component" value="Unassembled WGS sequence"/>
</dbReference>
<keyword evidence="2" id="KW-1185">Reference proteome</keyword>
<comment type="caution">
    <text evidence="1">The sequence shown here is derived from an EMBL/GenBank/DDBJ whole genome shotgun (WGS) entry which is preliminary data.</text>
</comment>
<dbReference type="EMBL" id="VSRR010002259">
    <property type="protein sequence ID" value="MPC30455.1"/>
    <property type="molecule type" value="Genomic_DNA"/>
</dbReference>
<evidence type="ECO:0000313" key="2">
    <source>
        <dbReference type="Proteomes" id="UP000324222"/>
    </source>
</evidence>
<organism evidence="1 2">
    <name type="scientific">Portunus trituberculatus</name>
    <name type="common">Swimming crab</name>
    <name type="synonym">Neptunus trituberculatus</name>
    <dbReference type="NCBI Taxonomy" id="210409"/>
    <lineage>
        <taxon>Eukaryota</taxon>
        <taxon>Metazoa</taxon>
        <taxon>Ecdysozoa</taxon>
        <taxon>Arthropoda</taxon>
        <taxon>Crustacea</taxon>
        <taxon>Multicrustacea</taxon>
        <taxon>Malacostraca</taxon>
        <taxon>Eumalacostraca</taxon>
        <taxon>Eucarida</taxon>
        <taxon>Decapoda</taxon>
        <taxon>Pleocyemata</taxon>
        <taxon>Brachyura</taxon>
        <taxon>Eubrachyura</taxon>
        <taxon>Portunoidea</taxon>
        <taxon>Portunidae</taxon>
        <taxon>Portuninae</taxon>
        <taxon>Portunus</taxon>
    </lineage>
</organism>
<name>A0A5B7EAS8_PORTR</name>
<accession>A0A5B7EAS8</accession>
<sequence>MKITQHPDPLEDTEIKFEHLPMHKLGDLDVIGIDPTQLPTEDRTSYIDYLDSVTYEAGQIR</sequence>
<dbReference type="AlphaFoldDB" id="A0A5B7EAS8"/>
<protein>
    <submittedName>
        <fullName evidence="1">Uncharacterized protein</fullName>
    </submittedName>
</protein>
<evidence type="ECO:0000313" key="1">
    <source>
        <dbReference type="EMBL" id="MPC30455.1"/>
    </source>
</evidence>